<keyword evidence="2" id="KW-1015">Disulfide bond</keyword>
<gene>
    <name evidence="5" type="ORF">B4U80_02129</name>
</gene>
<dbReference type="InterPro" id="IPR036179">
    <property type="entry name" value="Ig-like_dom_sf"/>
</dbReference>
<dbReference type="GO" id="GO:0043025">
    <property type="term" value="C:neuronal cell body"/>
    <property type="evidence" value="ECO:0007669"/>
    <property type="project" value="TreeGrafter"/>
</dbReference>
<dbReference type="Pfam" id="PF13927">
    <property type="entry name" value="Ig_3"/>
    <property type="match status" value="1"/>
</dbReference>
<dbReference type="InterPro" id="IPR007110">
    <property type="entry name" value="Ig-like_dom"/>
</dbReference>
<keyword evidence="6" id="KW-1185">Reference proteome</keyword>
<dbReference type="GO" id="GO:0050808">
    <property type="term" value="P:synapse organization"/>
    <property type="evidence" value="ECO:0007669"/>
    <property type="project" value="TreeGrafter"/>
</dbReference>
<comment type="caution">
    <text evidence="5">The sequence shown here is derived from an EMBL/GenBank/DDBJ whole genome shotgun (WGS) entry which is preliminary data.</text>
</comment>
<dbReference type="PROSITE" id="PS50835">
    <property type="entry name" value="IG_LIKE"/>
    <property type="match status" value="2"/>
</dbReference>
<dbReference type="GO" id="GO:0030424">
    <property type="term" value="C:axon"/>
    <property type="evidence" value="ECO:0007669"/>
    <property type="project" value="TreeGrafter"/>
</dbReference>
<keyword evidence="3" id="KW-0393">Immunoglobulin domain</keyword>
<dbReference type="GO" id="GO:0007156">
    <property type="term" value="P:homophilic cell adhesion via plasma membrane adhesion molecules"/>
    <property type="evidence" value="ECO:0007669"/>
    <property type="project" value="TreeGrafter"/>
</dbReference>
<accession>A0A443RVI7</accession>
<evidence type="ECO:0000259" key="4">
    <source>
        <dbReference type="PROSITE" id="PS50835"/>
    </source>
</evidence>
<dbReference type="GO" id="GO:0005886">
    <property type="term" value="C:plasma membrane"/>
    <property type="evidence" value="ECO:0007669"/>
    <property type="project" value="TreeGrafter"/>
</dbReference>
<dbReference type="InterPro" id="IPR013783">
    <property type="entry name" value="Ig-like_fold"/>
</dbReference>
<evidence type="ECO:0000313" key="6">
    <source>
        <dbReference type="Proteomes" id="UP000288716"/>
    </source>
</evidence>
<evidence type="ECO:0000256" key="2">
    <source>
        <dbReference type="ARBA" id="ARBA00023157"/>
    </source>
</evidence>
<reference evidence="5 6" key="1">
    <citation type="journal article" date="2018" name="Gigascience">
        <title>Genomes of trombidid mites reveal novel predicted allergens and laterally-transferred genes associated with secondary metabolism.</title>
        <authorList>
            <person name="Dong X."/>
            <person name="Chaisiri K."/>
            <person name="Xia D."/>
            <person name="Armstrong S.D."/>
            <person name="Fang Y."/>
            <person name="Donnelly M.J."/>
            <person name="Kadowaki T."/>
            <person name="McGarry J.W."/>
            <person name="Darby A.C."/>
            <person name="Makepeace B.L."/>
        </authorList>
    </citation>
    <scope>NUCLEOTIDE SEQUENCE [LARGE SCALE GENOMIC DNA]</scope>
    <source>
        <strain evidence="5">UoL-UT</strain>
    </source>
</reference>
<dbReference type="InterPro" id="IPR050958">
    <property type="entry name" value="Cell_Adh-Cytoskel_Orgn"/>
</dbReference>
<dbReference type="AlphaFoldDB" id="A0A443RVI7"/>
<dbReference type="CDD" id="cd00096">
    <property type="entry name" value="Ig"/>
    <property type="match status" value="1"/>
</dbReference>
<sequence length="210" mass="23298">ILSDSGVLNILKSTEKDSGIYECVANNNVDEILRKSVRILQNAALSVRFKVLRLHYSLDMFHLNTVCFSILLGIVNANFEAPKIQPILTGPPLKEGGRFISICSIFEGDGPFYFHWSKNGVPLTTQSSDHKIETSSVISTLSFEKISREDAGNYSCTVNNAYGEDIPLKWIEEPKDIKVTQGESVVVNCSAEGSPQPSIKWMKDEKQVSL</sequence>
<name>A0A443RVI7_9ACAR</name>
<dbReference type="InterPro" id="IPR003598">
    <property type="entry name" value="Ig_sub2"/>
</dbReference>
<evidence type="ECO:0000256" key="3">
    <source>
        <dbReference type="ARBA" id="ARBA00023319"/>
    </source>
</evidence>
<dbReference type="VEuPathDB" id="VectorBase:LDEU012981"/>
<dbReference type="Gene3D" id="2.60.40.10">
    <property type="entry name" value="Immunoglobulins"/>
    <property type="match status" value="2"/>
</dbReference>
<dbReference type="PANTHER" id="PTHR45080:SF8">
    <property type="entry name" value="IG-LIKE DOMAIN-CONTAINING PROTEIN"/>
    <property type="match status" value="1"/>
</dbReference>
<feature type="domain" description="Ig-like" evidence="4">
    <location>
        <begin position="82"/>
        <end position="167"/>
    </location>
</feature>
<proteinExistence type="predicted"/>
<dbReference type="Proteomes" id="UP000288716">
    <property type="component" value="Unassembled WGS sequence"/>
</dbReference>
<dbReference type="SMART" id="SM00408">
    <property type="entry name" value="IGc2"/>
    <property type="match status" value="1"/>
</dbReference>
<dbReference type="SUPFAM" id="SSF48726">
    <property type="entry name" value="Immunoglobulin"/>
    <property type="match status" value="3"/>
</dbReference>
<feature type="domain" description="Ig-like" evidence="4">
    <location>
        <begin position="168"/>
        <end position="210"/>
    </location>
</feature>
<dbReference type="EMBL" id="NCKV01030760">
    <property type="protein sequence ID" value="RWS19059.1"/>
    <property type="molecule type" value="Genomic_DNA"/>
</dbReference>
<dbReference type="GO" id="GO:0008046">
    <property type="term" value="F:axon guidance receptor activity"/>
    <property type="evidence" value="ECO:0007669"/>
    <property type="project" value="TreeGrafter"/>
</dbReference>
<dbReference type="Pfam" id="PF07679">
    <property type="entry name" value="I-set"/>
    <property type="match status" value="1"/>
</dbReference>
<keyword evidence="1" id="KW-0732">Signal</keyword>
<organism evidence="5 6">
    <name type="scientific">Leptotrombidium deliense</name>
    <dbReference type="NCBI Taxonomy" id="299467"/>
    <lineage>
        <taxon>Eukaryota</taxon>
        <taxon>Metazoa</taxon>
        <taxon>Ecdysozoa</taxon>
        <taxon>Arthropoda</taxon>
        <taxon>Chelicerata</taxon>
        <taxon>Arachnida</taxon>
        <taxon>Acari</taxon>
        <taxon>Acariformes</taxon>
        <taxon>Trombidiformes</taxon>
        <taxon>Prostigmata</taxon>
        <taxon>Anystina</taxon>
        <taxon>Parasitengona</taxon>
        <taxon>Trombiculoidea</taxon>
        <taxon>Trombiculidae</taxon>
        <taxon>Leptotrombidium</taxon>
    </lineage>
</organism>
<protein>
    <submittedName>
        <fullName evidence="5">Down syndrome cell adhesion molecule-like protein Dscam2</fullName>
    </submittedName>
</protein>
<feature type="non-terminal residue" evidence="5">
    <location>
        <position position="1"/>
    </location>
</feature>
<dbReference type="STRING" id="299467.A0A443RVI7"/>
<dbReference type="PANTHER" id="PTHR45080">
    <property type="entry name" value="CONTACTIN 5"/>
    <property type="match status" value="1"/>
</dbReference>
<evidence type="ECO:0000313" key="5">
    <source>
        <dbReference type="EMBL" id="RWS19059.1"/>
    </source>
</evidence>
<evidence type="ECO:0000256" key="1">
    <source>
        <dbReference type="ARBA" id="ARBA00022729"/>
    </source>
</evidence>
<dbReference type="OrthoDB" id="6513259at2759"/>
<dbReference type="InterPro" id="IPR013098">
    <property type="entry name" value="Ig_I-set"/>
</dbReference>
<feature type="non-terminal residue" evidence="5">
    <location>
        <position position="210"/>
    </location>
</feature>